<accession>A0ABX9AQM5</accession>
<proteinExistence type="inferred from homology"/>
<dbReference type="Pfam" id="PF07348">
    <property type="entry name" value="Syd"/>
    <property type="match status" value="1"/>
</dbReference>
<name>A0ABX9AQM5_9ENTR</name>
<dbReference type="Proteomes" id="UP000825886">
    <property type="component" value="Chromosome"/>
</dbReference>
<gene>
    <name evidence="4 5" type="primary">syd</name>
    <name evidence="5" type="ORF">K6K13_19135</name>
</gene>
<comment type="function">
    <text evidence="4">Interacts with the SecY protein in vivo. May bind preferentially to an uncomplexed state of SecY, thus functioning either as a chelating agent for excess SecY in the cell or as a regulatory factor that negatively controls the translocase function.</text>
</comment>
<evidence type="ECO:0000256" key="2">
    <source>
        <dbReference type="ARBA" id="ARBA00022519"/>
    </source>
</evidence>
<keyword evidence="3 4" id="KW-0472">Membrane</keyword>
<organism evidence="5 6">
    <name type="scientific">Symbiopectobacterium purcellii</name>
    <dbReference type="NCBI Taxonomy" id="2871826"/>
    <lineage>
        <taxon>Bacteria</taxon>
        <taxon>Pseudomonadati</taxon>
        <taxon>Pseudomonadota</taxon>
        <taxon>Gammaproteobacteria</taxon>
        <taxon>Enterobacterales</taxon>
        <taxon>Enterobacteriaceae</taxon>
    </lineage>
</organism>
<evidence type="ECO:0000256" key="3">
    <source>
        <dbReference type="ARBA" id="ARBA00023136"/>
    </source>
</evidence>
<dbReference type="InterPro" id="IPR038228">
    <property type="entry name" value="Syd_sf"/>
</dbReference>
<keyword evidence="6" id="KW-1185">Reference proteome</keyword>
<comment type="subcellular location">
    <subcellularLocation>
        <location evidence="4">Cell inner membrane</location>
        <topology evidence="4">Peripheral membrane protein</topology>
        <orientation evidence="4">Cytoplasmic side</orientation>
    </subcellularLocation>
    <text evidence="4">Loosely associated with the cytoplasmic side of the inner membrane, probably via SecY.</text>
</comment>
<dbReference type="EMBL" id="CP081864">
    <property type="protein sequence ID" value="QZN95300.1"/>
    <property type="molecule type" value="Genomic_DNA"/>
</dbReference>
<evidence type="ECO:0000256" key="4">
    <source>
        <dbReference type="HAMAP-Rule" id="MF_01104"/>
    </source>
</evidence>
<comment type="similarity">
    <text evidence="4">Belongs to the Syd family.</text>
</comment>
<dbReference type="NCBIfam" id="NF003439">
    <property type="entry name" value="PRK04968.1"/>
    <property type="match status" value="1"/>
</dbReference>
<dbReference type="InterPro" id="IPR009948">
    <property type="entry name" value="Syd"/>
</dbReference>
<evidence type="ECO:0000313" key="6">
    <source>
        <dbReference type="Proteomes" id="UP000825886"/>
    </source>
</evidence>
<dbReference type="HAMAP" id="MF_01104">
    <property type="entry name" value="Syd"/>
    <property type="match status" value="1"/>
</dbReference>
<keyword evidence="1 4" id="KW-1003">Cell membrane</keyword>
<protein>
    <recommendedName>
        <fullName evidence="4">Protein Syd</fullName>
    </recommendedName>
</protein>
<dbReference type="RefSeq" id="WP_222158401.1">
    <property type="nucleotide sequence ID" value="NZ_CP081864.1"/>
</dbReference>
<dbReference type="Gene3D" id="3.40.1580.20">
    <property type="entry name" value="Syd protein"/>
    <property type="match status" value="1"/>
</dbReference>
<evidence type="ECO:0000256" key="1">
    <source>
        <dbReference type="ARBA" id="ARBA00022475"/>
    </source>
</evidence>
<dbReference type="CDD" id="cd16323">
    <property type="entry name" value="Syd"/>
    <property type="match status" value="1"/>
</dbReference>
<reference evidence="5 6" key="1">
    <citation type="submission" date="2021-08" db="EMBL/GenBank/DDBJ databases">
        <title>Culture and genomic analysis of Symbiopectobacterium purcellii sp. nov. gen. nov., isolated from the leafhopper Empoasca decipiens.</title>
        <authorList>
            <person name="Nadal-Jimenez P."/>
            <person name="Siozios S."/>
            <person name="Halliday N."/>
            <person name="Camara M."/>
            <person name="Hurst G.D.D."/>
        </authorList>
    </citation>
    <scope>NUCLEOTIDE SEQUENCE [LARGE SCALE GENOMIC DNA]</scope>
    <source>
        <strain evidence="5 6">SyEd1</strain>
    </source>
</reference>
<keyword evidence="2 4" id="KW-0997">Cell inner membrane</keyword>
<sequence>MDDNVQHALQGFTQRYMAAWQHAYDQLPASEALYGVASPCAVENDGERVFWAPQPVAEGAALDGVSRALTIALHPDAEAFFTTQYAGDMEARFADIDCLLVQSWSEDDFVRMQENLIGHLLTQKRLKLPPTLFLATTESEMALISLSNVSGEVWLETFGTREHRVLAPSLSVFLQQLQPRV</sequence>
<evidence type="ECO:0000313" key="5">
    <source>
        <dbReference type="EMBL" id="QZN95300.1"/>
    </source>
</evidence>